<evidence type="ECO:0000256" key="1">
    <source>
        <dbReference type="ARBA" id="ARBA00022975"/>
    </source>
</evidence>
<protein>
    <submittedName>
        <fullName evidence="4">Dihydroorotase</fullName>
    </submittedName>
</protein>
<dbReference type="Pfam" id="PF12890">
    <property type="entry name" value="DHOase"/>
    <property type="match status" value="1"/>
</dbReference>
<dbReference type="InterPro" id="IPR032466">
    <property type="entry name" value="Metal_Hydrolase"/>
</dbReference>
<dbReference type="CDD" id="cd01317">
    <property type="entry name" value="DHOase_IIa"/>
    <property type="match status" value="1"/>
</dbReference>
<keyword evidence="5" id="KW-1185">Reference proteome</keyword>
<dbReference type="GO" id="GO:0006145">
    <property type="term" value="P:purine nucleobase catabolic process"/>
    <property type="evidence" value="ECO:0007669"/>
    <property type="project" value="TreeGrafter"/>
</dbReference>
<dbReference type="InterPro" id="IPR024403">
    <property type="entry name" value="DHOase_cat"/>
</dbReference>
<evidence type="ECO:0000259" key="2">
    <source>
        <dbReference type="Pfam" id="PF01979"/>
    </source>
</evidence>
<dbReference type="Proteomes" id="UP000238882">
    <property type="component" value="Unassembled WGS sequence"/>
</dbReference>
<keyword evidence="1" id="KW-0665">Pyrimidine biosynthesis</keyword>
<sequence>MSTLLKNALIIDAESPYHNQKKDILIIDGVIEKIADSIETKENYNIIELENLHVSCGWFDSSVSFGEPGFEERETIENGLQVAAKSGFTGVAVNGNTNPVVDSKSDIEYLKNKANFSATKLYPIGALTQKSEGKELAELYDMQQSGAVAFGDYNLPVENDNLLKIALLYAQNFDGLVLSFPKNNSIAGEGIANEGINSTKLGLKGIPALAEHIQIARDLFLLEYTGGKLHIPTISTAKSVELIKEAKKKGLQVTCSVTAHHLALTDDELHGFDSNFKTNPPLRTTEDTKALIKAVKNRVIDIITSDHNPIDIENKKVEFSEAKDGVIGLESLFGAVNSVLNLDDYITCITTKPKQIFGIENYSIKEGKKADITLFNPDTTYTFTSKNILSTSKNSPFINKNLKGIVYGVIANNQIILK</sequence>
<dbReference type="Pfam" id="PF01979">
    <property type="entry name" value="Amidohydro_1"/>
    <property type="match status" value="1"/>
</dbReference>
<feature type="domain" description="Dihydroorotase catalytic" evidence="3">
    <location>
        <begin position="58"/>
        <end position="237"/>
    </location>
</feature>
<dbReference type="Gene3D" id="3.20.20.140">
    <property type="entry name" value="Metal-dependent hydrolases"/>
    <property type="match status" value="1"/>
</dbReference>
<dbReference type="GO" id="GO:0004038">
    <property type="term" value="F:allantoinase activity"/>
    <property type="evidence" value="ECO:0007669"/>
    <property type="project" value="TreeGrafter"/>
</dbReference>
<dbReference type="EMBL" id="MSCN01000001">
    <property type="protein sequence ID" value="PQJ78111.1"/>
    <property type="molecule type" value="Genomic_DNA"/>
</dbReference>
<evidence type="ECO:0000259" key="3">
    <source>
        <dbReference type="Pfam" id="PF12890"/>
    </source>
</evidence>
<organism evidence="4 5">
    <name type="scientific">Polaribacter porphyrae</name>
    <dbReference type="NCBI Taxonomy" id="1137780"/>
    <lineage>
        <taxon>Bacteria</taxon>
        <taxon>Pseudomonadati</taxon>
        <taxon>Bacteroidota</taxon>
        <taxon>Flavobacteriia</taxon>
        <taxon>Flavobacteriales</taxon>
        <taxon>Flavobacteriaceae</taxon>
    </lineage>
</organism>
<dbReference type="AlphaFoldDB" id="A0A2S7WLC2"/>
<dbReference type="PANTHER" id="PTHR43668:SF2">
    <property type="entry name" value="ALLANTOINASE"/>
    <property type="match status" value="1"/>
</dbReference>
<reference evidence="4 5" key="1">
    <citation type="submission" date="2016-12" db="EMBL/GenBank/DDBJ databases">
        <title>Trade-off between light-utilization and light-protection in marine flavobacteria.</title>
        <authorList>
            <person name="Kumagai Y."/>
            <person name="Yoshizawa S."/>
            <person name="Kogure K."/>
            <person name="Iwasaki W."/>
        </authorList>
    </citation>
    <scope>NUCLEOTIDE SEQUENCE [LARGE SCALE GENOMIC DNA]</scope>
    <source>
        <strain evidence="4 5">NBRC 108759</strain>
    </source>
</reference>
<dbReference type="InterPro" id="IPR011059">
    <property type="entry name" value="Metal-dep_hydrolase_composite"/>
</dbReference>
<dbReference type="GO" id="GO:0046872">
    <property type="term" value="F:metal ion binding"/>
    <property type="evidence" value="ECO:0007669"/>
    <property type="project" value="InterPro"/>
</dbReference>
<accession>A0A2S7WLC2</accession>
<dbReference type="InterPro" id="IPR004722">
    <property type="entry name" value="DHOase"/>
</dbReference>
<dbReference type="NCBIfam" id="TIGR00857">
    <property type="entry name" value="pyrC_multi"/>
    <property type="match status" value="1"/>
</dbReference>
<dbReference type="Gene3D" id="2.30.40.10">
    <property type="entry name" value="Urease, subunit C, domain 1"/>
    <property type="match status" value="1"/>
</dbReference>
<feature type="domain" description="Amidohydrolase-related" evidence="2">
    <location>
        <begin position="283"/>
        <end position="410"/>
    </location>
</feature>
<dbReference type="RefSeq" id="WP_105014692.1">
    <property type="nucleotide sequence ID" value="NZ_MSCN01000001.1"/>
</dbReference>
<dbReference type="GO" id="GO:0004151">
    <property type="term" value="F:dihydroorotase activity"/>
    <property type="evidence" value="ECO:0007669"/>
    <property type="project" value="InterPro"/>
</dbReference>
<dbReference type="PANTHER" id="PTHR43668">
    <property type="entry name" value="ALLANTOINASE"/>
    <property type="match status" value="1"/>
</dbReference>
<dbReference type="GO" id="GO:0005737">
    <property type="term" value="C:cytoplasm"/>
    <property type="evidence" value="ECO:0007669"/>
    <property type="project" value="TreeGrafter"/>
</dbReference>
<evidence type="ECO:0000313" key="5">
    <source>
        <dbReference type="Proteomes" id="UP000238882"/>
    </source>
</evidence>
<name>A0A2S7WLC2_9FLAO</name>
<dbReference type="GO" id="GO:0006221">
    <property type="term" value="P:pyrimidine nucleotide biosynthetic process"/>
    <property type="evidence" value="ECO:0007669"/>
    <property type="project" value="UniProtKB-KW"/>
</dbReference>
<comment type="caution">
    <text evidence="4">The sequence shown here is derived from an EMBL/GenBank/DDBJ whole genome shotgun (WGS) entry which is preliminary data.</text>
</comment>
<gene>
    <name evidence="4" type="ORF">BTO18_02390</name>
</gene>
<proteinExistence type="predicted"/>
<dbReference type="InterPro" id="IPR050138">
    <property type="entry name" value="DHOase/Allantoinase_Hydrolase"/>
</dbReference>
<dbReference type="SUPFAM" id="SSF51338">
    <property type="entry name" value="Composite domain of metallo-dependent hydrolases"/>
    <property type="match status" value="1"/>
</dbReference>
<dbReference type="OrthoDB" id="9765462at2"/>
<evidence type="ECO:0000313" key="4">
    <source>
        <dbReference type="EMBL" id="PQJ78111.1"/>
    </source>
</evidence>
<dbReference type="InterPro" id="IPR006680">
    <property type="entry name" value="Amidohydro-rel"/>
</dbReference>
<dbReference type="SUPFAM" id="SSF51556">
    <property type="entry name" value="Metallo-dependent hydrolases"/>
    <property type="match status" value="1"/>
</dbReference>